<comment type="caution">
    <text evidence="5">The sequence shown here is derived from an EMBL/GenBank/DDBJ whole genome shotgun (WGS) entry which is preliminary data.</text>
</comment>
<keyword evidence="2" id="KW-0472">Membrane</keyword>
<evidence type="ECO:0000256" key="3">
    <source>
        <dbReference type="SAM" id="SignalP"/>
    </source>
</evidence>
<keyword evidence="2" id="KW-1133">Transmembrane helix</keyword>
<keyword evidence="2" id="KW-0812">Transmembrane</keyword>
<feature type="region of interest" description="Disordered" evidence="1">
    <location>
        <begin position="297"/>
        <end position="324"/>
    </location>
</feature>
<evidence type="ECO:0000256" key="1">
    <source>
        <dbReference type="SAM" id="MobiDB-lite"/>
    </source>
</evidence>
<name>A0A811LAF3_9BILA</name>
<feature type="compositionally biased region" description="Polar residues" evidence="1">
    <location>
        <begin position="301"/>
        <end position="313"/>
    </location>
</feature>
<evidence type="ECO:0000256" key="2">
    <source>
        <dbReference type="SAM" id="Phobius"/>
    </source>
</evidence>
<dbReference type="EMBL" id="CAJFDH010000005">
    <property type="protein sequence ID" value="CAD5224672.1"/>
    <property type="molecule type" value="Genomic_DNA"/>
</dbReference>
<feature type="compositionally biased region" description="Basic and acidic residues" evidence="1">
    <location>
        <begin position="314"/>
        <end position="324"/>
    </location>
</feature>
<feature type="signal peptide" evidence="3">
    <location>
        <begin position="1"/>
        <end position="15"/>
    </location>
</feature>
<dbReference type="InterPro" id="IPR057569">
    <property type="entry name" value="C2_nem"/>
</dbReference>
<feature type="chain" id="PRO_5036221352" description="C2 domain-containing protein" evidence="3">
    <location>
        <begin position="16"/>
        <end position="324"/>
    </location>
</feature>
<dbReference type="Proteomes" id="UP000783686">
    <property type="component" value="Unassembled WGS sequence"/>
</dbReference>
<dbReference type="InterPro" id="IPR040426">
    <property type="entry name" value="C05B5.4-like"/>
</dbReference>
<sequence length="324" mass="36472">MKQLLLFILVCGINSAPVHIGSAPFWTSVRIQDITWRPECITDRNCQDMTFSVSFQSADGEGRKQASWPLNQVTRDTSNAELTVYWKSSVQENITIDSSLTATDVLFNIPRPCDQSSPLRTFVPSIKALASNGPSAEYLVNPEETRIVGLVGKCYHAVAEIKLYRRECPWCVEIKKDKEDEGSVLVTSKLQLAELFESPFVVGAIIVCFLVFFIGIILGSYCLHKAYQIHKYNEHYSTPSLPDTVFTRNVNNVCNIPMPPMLLPPLLPSHNLHMEGPYMYPQYETLDTVVEKKEANYDSALESSDNDSPNGSFSEKREQKGEYV</sequence>
<dbReference type="EMBL" id="CAJFCW020000005">
    <property type="protein sequence ID" value="CAG9120080.1"/>
    <property type="molecule type" value="Genomic_DNA"/>
</dbReference>
<dbReference type="AlphaFoldDB" id="A0A811LAF3"/>
<proteinExistence type="predicted"/>
<reference evidence="5" key="1">
    <citation type="submission" date="2020-09" db="EMBL/GenBank/DDBJ databases">
        <authorList>
            <person name="Kikuchi T."/>
        </authorList>
    </citation>
    <scope>NUCLEOTIDE SEQUENCE</scope>
    <source>
        <strain evidence="5">SH1</strain>
    </source>
</reference>
<dbReference type="Proteomes" id="UP000614601">
    <property type="component" value="Unassembled WGS sequence"/>
</dbReference>
<gene>
    <name evidence="5" type="ORF">BOKJ2_LOCUS11196</name>
</gene>
<protein>
    <recommendedName>
        <fullName evidence="4">C2 domain-containing protein</fullName>
    </recommendedName>
</protein>
<keyword evidence="6" id="KW-1185">Reference proteome</keyword>
<feature type="transmembrane region" description="Helical" evidence="2">
    <location>
        <begin position="200"/>
        <end position="223"/>
    </location>
</feature>
<organism evidence="5 6">
    <name type="scientific">Bursaphelenchus okinawaensis</name>
    <dbReference type="NCBI Taxonomy" id="465554"/>
    <lineage>
        <taxon>Eukaryota</taxon>
        <taxon>Metazoa</taxon>
        <taxon>Ecdysozoa</taxon>
        <taxon>Nematoda</taxon>
        <taxon>Chromadorea</taxon>
        <taxon>Rhabditida</taxon>
        <taxon>Tylenchina</taxon>
        <taxon>Tylenchomorpha</taxon>
        <taxon>Aphelenchoidea</taxon>
        <taxon>Aphelenchoididae</taxon>
        <taxon>Bursaphelenchus</taxon>
    </lineage>
</organism>
<dbReference type="OrthoDB" id="5814783at2759"/>
<dbReference type="PANTHER" id="PTHR38626">
    <property type="entry name" value="SKN-1 DEPENDENT ZYGOTIC TRANSCRIPT-RELATED"/>
    <property type="match status" value="1"/>
</dbReference>
<dbReference type="PANTHER" id="PTHR38626:SF4">
    <property type="entry name" value="SKN-1 DEPENDENT ZYGOTIC TRANSCRIPT"/>
    <property type="match status" value="1"/>
</dbReference>
<evidence type="ECO:0000313" key="6">
    <source>
        <dbReference type="Proteomes" id="UP000614601"/>
    </source>
</evidence>
<evidence type="ECO:0000259" key="4">
    <source>
        <dbReference type="Pfam" id="PF25330"/>
    </source>
</evidence>
<dbReference type="Pfam" id="PF25330">
    <property type="entry name" value="C2_nem"/>
    <property type="match status" value="1"/>
</dbReference>
<evidence type="ECO:0000313" key="5">
    <source>
        <dbReference type="EMBL" id="CAD5224672.1"/>
    </source>
</evidence>
<keyword evidence="3" id="KW-0732">Signal</keyword>
<accession>A0A811LAF3</accession>
<feature type="domain" description="C2" evidence="4">
    <location>
        <begin position="24"/>
        <end position="165"/>
    </location>
</feature>